<sequence>MVERLKKIPTTLLETWNKFTSKQKTLIISVVLAVFLTIVILVYMLSRTSWKELTSCENTKQANEVVTLLEDEGIPHRESDNGLTIYVDEKRYTDALLKLGSEDIMTTGMTKEDLFNTSITTTQSERDLKATIYLQDDIARTIRSNMTGVKDAVVYIGDNASSYTIFEDEKEKPASVLLTVNDEFSASSAEAIAMMVASAIGNQSTEKIKVTNQNGDVLYNGTSDLYSVGNFKTNLEYKEKLNATISNSIYMMMLKLGYDDAEIGLNLKLDMDVVEELQNEYTPAEGQEQGVYKSSYNYETTGTNTSGGVPGTDSNDGTDYLTQDSSNSDSETKTSTIEYLPNERSTNTKKEVGAIVPEESSIAIILTKYVVYKEEDLKKQGVLGDMTFDEYVKANNTRTKLEIDEDTITTVANTTGISSKSISVQAFEVPVFQATEKGTSSATNYLAIILFVLIVALLLFVVFKGTAPVEVTEQEPELSVEQLLATTKENQTLEDIEFSEKSETRKMIEKFVDENPEAVAQLLRNWLNDDWG</sequence>
<dbReference type="STRING" id="1120996.SAMN02746066_00278"/>
<keyword evidence="8" id="KW-1185">Reference proteome</keyword>
<feature type="domain" description="Flagellar M-ring N-terminal" evidence="5">
    <location>
        <begin position="46"/>
        <end position="219"/>
    </location>
</feature>
<dbReference type="InterPro" id="IPR043427">
    <property type="entry name" value="YscJ/FliF"/>
</dbReference>
<evidence type="ECO:0000313" key="8">
    <source>
        <dbReference type="Proteomes" id="UP000184038"/>
    </source>
</evidence>
<dbReference type="OrthoDB" id="9807026at2"/>
<dbReference type="Pfam" id="PF01514">
    <property type="entry name" value="YscJ_FliF"/>
    <property type="match status" value="1"/>
</dbReference>
<accession>A0A1M7EY74</accession>
<keyword evidence="4" id="KW-0812">Transmembrane</keyword>
<feature type="region of interest" description="Disordered" evidence="3">
    <location>
        <begin position="297"/>
        <end position="339"/>
    </location>
</feature>
<dbReference type="Gene3D" id="3.30.300.30">
    <property type="match status" value="1"/>
</dbReference>
<dbReference type="InterPro" id="IPR006182">
    <property type="entry name" value="FliF_N_dom"/>
</dbReference>
<evidence type="ECO:0000259" key="5">
    <source>
        <dbReference type="Pfam" id="PF01514"/>
    </source>
</evidence>
<reference evidence="7 8" key="1">
    <citation type="submission" date="2016-11" db="EMBL/GenBank/DDBJ databases">
        <authorList>
            <person name="Jaros S."/>
            <person name="Januszkiewicz K."/>
            <person name="Wedrychowicz H."/>
        </authorList>
    </citation>
    <scope>NUCLEOTIDE SEQUENCE [LARGE SCALE GENOMIC DNA]</scope>
    <source>
        <strain evidence="7 8">DSM 15930</strain>
    </source>
</reference>
<dbReference type="RefSeq" id="WP_073281979.1">
    <property type="nucleotide sequence ID" value="NZ_FRCP01000005.1"/>
</dbReference>
<dbReference type="Proteomes" id="UP000184038">
    <property type="component" value="Unassembled WGS sequence"/>
</dbReference>
<evidence type="ECO:0000256" key="4">
    <source>
        <dbReference type="SAM" id="Phobius"/>
    </source>
</evidence>
<name>A0A1M7EY74_9FIRM</name>
<feature type="domain" description="Flagellar M-ring C-terminal" evidence="6">
    <location>
        <begin position="256"/>
        <end position="378"/>
    </location>
</feature>
<evidence type="ECO:0000259" key="6">
    <source>
        <dbReference type="Pfam" id="PF08345"/>
    </source>
</evidence>
<evidence type="ECO:0000256" key="2">
    <source>
        <dbReference type="ARBA" id="ARBA00023136"/>
    </source>
</evidence>
<dbReference type="PANTHER" id="PTHR30046">
    <property type="entry name" value="FLAGELLAR M-RING PROTEIN"/>
    <property type="match status" value="1"/>
</dbReference>
<feature type="transmembrane region" description="Helical" evidence="4">
    <location>
        <begin position="445"/>
        <end position="463"/>
    </location>
</feature>
<keyword evidence="7" id="KW-0282">Flagellum</keyword>
<organism evidence="7 8">
    <name type="scientific">Anaerosporobacter mobilis DSM 15930</name>
    <dbReference type="NCBI Taxonomy" id="1120996"/>
    <lineage>
        <taxon>Bacteria</taxon>
        <taxon>Bacillati</taxon>
        <taxon>Bacillota</taxon>
        <taxon>Clostridia</taxon>
        <taxon>Lachnospirales</taxon>
        <taxon>Lachnospiraceae</taxon>
        <taxon>Anaerosporobacter</taxon>
    </lineage>
</organism>
<comment type="subcellular location">
    <subcellularLocation>
        <location evidence="1">Membrane</location>
    </subcellularLocation>
</comment>
<keyword evidence="4" id="KW-1133">Transmembrane helix</keyword>
<gene>
    <name evidence="7" type="ORF">SAMN02746066_00278</name>
</gene>
<dbReference type="InterPro" id="IPR045851">
    <property type="entry name" value="AMP-bd_C_sf"/>
</dbReference>
<keyword evidence="7" id="KW-0969">Cilium</keyword>
<dbReference type="PANTHER" id="PTHR30046:SF0">
    <property type="entry name" value="FLAGELLAR M-RING PROTEIN"/>
    <property type="match status" value="1"/>
</dbReference>
<protein>
    <submittedName>
        <fullName evidence="7">Flagellar M-ring protein FliF</fullName>
    </submittedName>
</protein>
<dbReference type="EMBL" id="FRCP01000005">
    <property type="protein sequence ID" value="SHL96732.1"/>
    <property type="molecule type" value="Genomic_DNA"/>
</dbReference>
<proteinExistence type="predicted"/>
<keyword evidence="7" id="KW-0966">Cell projection</keyword>
<evidence type="ECO:0000256" key="1">
    <source>
        <dbReference type="ARBA" id="ARBA00004370"/>
    </source>
</evidence>
<feature type="transmembrane region" description="Helical" evidence="4">
    <location>
        <begin position="26"/>
        <end position="46"/>
    </location>
</feature>
<feature type="compositionally biased region" description="Polar residues" evidence="3">
    <location>
        <begin position="297"/>
        <end position="337"/>
    </location>
</feature>
<dbReference type="InterPro" id="IPR013556">
    <property type="entry name" value="Flag_M-ring_C"/>
</dbReference>
<dbReference type="GO" id="GO:0016020">
    <property type="term" value="C:membrane"/>
    <property type="evidence" value="ECO:0007669"/>
    <property type="project" value="UniProtKB-SubCell"/>
</dbReference>
<evidence type="ECO:0000256" key="3">
    <source>
        <dbReference type="SAM" id="MobiDB-lite"/>
    </source>
</evidence>
<evidence type="ECO:0000313" key="7">
    <source>
        <dbReference type="EMBL" id="SHL96732.1"/>
    </source>
</evidence>
<keyword evidence="2 4" id="KW-0472">Membrane</keyword>
<dbReference type="AlphaFoldDB" id="A0A1M7EY74"/>
<dbReference type="Pfam" id="PF08345">
    <property type="entry name" value="YscJ_FliF_C"/>
    <property type="match status" value="1"/>
</dbReference>